<dbReference type="Proteomes" id="UP000193642">
    <property type="component" value="Unassembled WGS sequence"/>
</dbReference>
<accession>A0A1Y2CH51</accession>
<dbReference type="EMBL" id="MCGO01000016">
    <property type="protein sequence ID" value="ORY46373.1"/>
    <property type="molecule type" value="Genomic_DNA"/>
</dbReference>
<gene>
    <name evidence="3" type="ORF">BCR33DRAFT_781878</name>
    <name evidence="2" type="ORF">BCR33DRAFT_810075</name>
</gene>
<proteinExistence type="predicted"/>
<protein>
    <submittedName>
        <fullName evidence="2">Uncharacterized protein</fullName>
    </submittedName>
</protein>
<evidence type="ECO:0000313" key="3">
    <source>
        <dbReference type="EMBL" id="ORY48856.1"/>
    </source>
</evidence>
<feature type="region of interest" description="Disordered" evidence="1">
    <location>
        <begin position="169"/>
        <end position="188"/>
    </location>
</feature>
<evidence type="ECO:0000313" key="2">
    <source>
        <dbReference type="EMBL" id="ORY46373.1"/>
    </source>
</evidence>
<comment type="caution">
    <text evidence="2">The sequence shown here is derived from an EMBL/GenBank/DDBJ whole genome shotgun (WGS) entry which is preliminary data.</text>
</comment>
<sequence>MATFSLVGDISGVPTSQEGYYLVQVGENFNVNLKVFKKLHIGDSVAASGTIANPGNPVFWASSCTELDINPQAEYSTAELHLSVHGVAATTSPSHILTVTSNPSYDYVTKAKDSVFTFSFTPTIINADVTLRWPDRMTDTRGCYSGTVVGFKDNSFQVKYSHLSFCGTKPATTNESTPPKAKRVRPSE</sequence>
<dbReference type="AlphaFoldDB" id="A0A1Y2CH51"/>
<name>A0A1Y2CH51_9FUNG</name>
<evidence type="ECO:0000313" key="4">
    <source>
        <dbReference type="Proteomes" id="UP000193642"/>
    </source>
</evidence>
<evidence type="ECO:0000256" key="1">
    <source>
        <dbReference type="SAM" id="MobiDB-lite"/>
    </source>
</evidence>
<keyword evidence="4" id="KW-1185">Reference proteome</keyword>
<dbReference type="EMBL" id="MCGO01000010">
    <property type="protein sequence ID" value="ORY48856.1"/>
    <property type="molecule type" value="Genomic_DNA"/>
</dbReference>
<reference evidence="2 4" key="1">
    <citation type="submission" date="2016-07" db="EMBL/GenBank/DDBJ databases">
        <title>Pervasive Adenine N6-methylation of Active Genes in Fungi.</title>
        <authorList>
            <consortium name="DOE Joint Genome Institute"/>
            <person name="Mondo S.J."/>
            <person name="Dannebaum R.O."/>
            <person name="Kuo R.C."/>
            <person name="Labutti K."/>
            <person name="Haridas S."/>
            <person name="Kuo A."/>
            <person name="Salamov A."/>
            <person name="Ahrendt S.R."/>
            <person name="Lipzen A."/>
            <person name="Sullivan W."/>
            <person name="Andreopoulos W.B."/>
            <person name="Clum A."/>
            <person name="Lindquist E."/>
            <person name="Daum C."/>
            <person name="Ramamoorthy G.K."/>
            <person name="Gryganskyi A."/>
            <person name="Culley D."/>
            <person name="Magnuson J.K."/>
            <person name="James T.Y."/>
            <person name="O'Malley M.A."/>
            <person name="Stajich J.E."/>
            <person name="Spatafora J.W."/>
            <person name="Visel A."/>
            <person name="Grigoriev I.V."/>
        </authorList>
    </citation>
    <scope>NUCLEOTIDE SEQUENCE [LARGE SCALE GENOMIC DNA]</scope>
    <source>
        <strain evidence="2 4">JEL800</strain>
    </source>
</reference>
<organism evidence="2 4">
    <name type="scientific">Rhizoclosmatium globosum</name>
    <dbReference type="NCBI Taxonomy" id="329046"/>
    <lineage>
        <taxon>Eukaryota</taxon>
        <taxon>Fungi</taxon>
        <taxon>Fungi incertae sedis</taxon>
        <taxon>Chytridiomycota</taxon>
        <taxon>Chytridiomycota incertae sedis</taxon>
        <taxon>Chytridiomycetes</taxon>
        <taxon>Chytridiales</taxon>
        <taxon>Chytriomycetaceae</taxon>
        <taxon>Rhizoclosmatium</taxon>
    </lineage>
</organism>